<gene>
    <name evidence="2" type="ORF">AZI85_02520</name>
</gene>
<keyword evidence="1" id="KW-0732">Signal</keyword>
<evidence type="ECO:0000313" key="2">
    <source>
        <dbReference type="EMBL" id="KYG70824.1"/>
    </source>
</evidence>
<feature type="chain" id="PRO_5007573816" description="Secreted protein" evidence="1">
    <location>
        <begin position="17"/>
        <end position="229"/>
    </location>
</feature>
<name>A0A150WWJ6_BDEBC</name>
<sequence>MSFLLSLILSVGIAHAADQASCPDIAERRDGTKIQQMLSGNGECFFSVTPDDAWKDLIYRDHLFTSEGMFMVFNSFGPGDESQTTGAREFYLFPRNTEAFSYEWKDDTRELIVTHVTGDKFVFESKKARLKSITRANVVVADYVEPSNRGGIEITNFQGIVLDGGFKLGSPPTSNSNANSVFKDVNNTSCSVKNSELFKYTSDGDIYLKYNDKAMLTFIQKRCPKLKLP</sequence>
<dbReference type="EMBL" id="LUKF01000001">
    <property type="protein sequence ID" value="KYG70824.1"/>
    <property type="molecule type" value="Genomic_DNA"/>
</dbReference>
<evidence type="ECO:0000313" key="3">
    <source>
        <dbReference type="Proteomes" id="UP000075391"/>
    </source>
</evidence>
<protein>
    <recommendedName>
        <fullName evidence="4">Secreted protein</fullName>
    </recommendedName>
</protein>
<dbReference type="RefSeq" id="WP_063242576.1">
    <property type="nucleotide sequence ID" value="NZ_CP168967.1"/>
</dbReference>
<reference evidence="2 3" key="1">
    <citation type="submission" date="2016-03" db="EMBL/GenBank/DDBJ databases">
        <authorList>
            <person name="Ploux O."/>
        </authorList>
    </citation>
    <scope>NUCLEOTIDE SEQUENCE [LARGE SCALE GENOMIC DNA]</scope>
    <source>
        <strain evidence="2 3">BER2</strain>
    </source>
</reference>
<organism evidence="2 3">
    <name type="scientific">Bdellovibrio bacteriovorus</name>
    <dbReference type="NCBI Taxonomy" id="959"/>
    <lineage>
        <taxon>Bacteria</taxon>
        <taxon>Pseudomonadati</taxon>
        <taxon>Bdellovibrionota</taxon>
        <taxon>Bdellovibrionia</taxon>
        <taxon>Bdellovibrionales</taxon>
        <taxon>Pseudobdellovibrionaceae</taxon>
        <taxon>Bdellovibrio</taxon>
    </lineage>
</organism>
<evidence type="ECO:0000256" key="1">
    <source>
        <dbReference type="SAM" id="SignalP"/>
    </source>
</evidence>
<dbReference type="AlphaFoldDB" id="A0A150WWJ6"/>
<dbReference type="OrthoDB" id="5290825at2"/>
<comment type="caution">
    <text evidence="2">The sequence shown here is derived from an EMBL/GenBank/DDBJ whole genome shotgun (WGS) entry which is preliminary data.</text>
</comment>
<feature type="signal peptide" evidence="1">
    <location>
        <begin position="1"/>
        <end position="16"/>
    </location>
</feature>
<accession>A0A150WWJ6</accession>
<proteinExistence type="predicted"/>
<dbReference type="Proteomes" id="UP000075391">
    <property type="component" value="Unassembled WGS sequence"/>
</dbReference>
<evidence type="ECO:0008006" key="4">
    <source>
        <dbReference type="Google" id="ProtNLM"/>
    </source>
</evidence>